<feature type="compositionally biased region" description="Acidic residues" evidence="1">
    <location>
        <begin position="47"/>
        <end position="56"/>
    </location>
</feature>
<feature type="non-terminal residue" evidence="2">
    <location>
        <position position="1"/>
    </location>
</feature>
<evidence type="ECO:0000313" key="2">
    <source>
        <dbReference type="EMBL" id="GBM92367.1"/>
    </source>
</evidence>
<dbReference type="AlphaFoldDB" id="A0A4Y2JR46"/>
<protein>
    <submittedName>
        <fullName evidence="2">Uncharacterized protein</fullName>
    </submittedName>
</protein>
<feature type="region of interest" description="Disordered" evidence="1">
    <location>
        <begin position="31"/>
        <end position="56"/>
    </location>
</feature>
<proteinExistence type="predicted"/>
<dbReference type="Proteomes" id="UP000499080">
    <property type="component" value="Unassembled WGS sequence"/>
</dbReference>
<sequence>TPQMAPPIDYWSTDALICACTKKFQFGKKKRNEGRSVGTAIWNTSPNDDDAAAVGG</sequence>
<keyword evidence="3" id="KW-1185">Reference proteome</keyword>
<comment type="caution">
    <text evidence="2">The sequence shown here is derived from an EMBL/GenBank/DDBJ whole genome shotgun (WGS) entry which is preliminary data.</text>
</comment>
<organism evidence="2 3">
    <name type="scientific">Araneus ventricosus</name>
    <name type="common">Orbweaver spider</name>
    <name type="synonym">Epeira ventricosa</name>
    <dbReference type="NCBI Taxonomy" id="182803"/>
    <lineage>
        <taxon>Eukaryota</taxon>
        <taxon>Metazoa</taxon>
        <taxon>Ecdysozoa</taxon>
        <taxon>Arthropoda</taxon>
        <taxon>Chelicerata</taxon>
        <taxon>Arachnida</taxon>
        <taxon>Araneae</taxon>
        <taxon>Araneomorphae</taxon>
        <taxon>Entelegynae</taxon>
        <taxon>Araneoidea</taxon>
        <taxon>Araneidae</taxon>
        <taxon>Araneus</taxon>
    </lineage>
</organism>
<dbReference type="EMBL" id="BGPR01111544">
    <property type="protein sequence ID" value="GBM92367.1"/>
    <property type="molecule type" value="Genomic_DNA"/>
</dbReference>
<accession>A0A4Y2JR46</accession>
<evidence type="ECO:0000256" key="1">
    <source>
        <dbReference type="SAM" id="MobiDB-lite"/>
    </source>
</evidence>
<reference evidence="2 3" key="1">
    <citation type="journal article" date="2019" name="Sci. Rep.">
        <title>Orb-weaving spider Araneus ventricosus genome elucidates the spidroin gene catalogue.</title>
        <authorList>
            <person name="Kono N."/>
            <person name="Nakamura H."/>
            <person name="Ohtoshi R."/>
            <person name="Moran D.A.P."/>
            <person name="Shinohara A."/>
            <person name="Yoshida Y."/>
            <person name="Fujiwara M."/>
            <person name="Mori M."/>
            <person name="Tomita M."/>
            <person name="Arakawa K."/>
        </authorList>
    </citation>
    <scope>NUCLEOTIDE SEQUENCE [LARGE SCALE GENOMIC DNA]</scope>
</reference>
<name>A0A4Y2JR46_ARAVE</name>
<dbReference type="OrthoDB" id="4307211at2759"/>
<gene>
    <name evidence="2" type="ORF">AVEN_63846_1</name>
</gene>
<evidence type="ECO:0000313" key="3">
    <source>
        <dbReference type="Proteomes" id="UP000499080"/>
    </source>
</evidence>